<protein>
    <submittedName>
        <fullName evidence="4">Response regulator receiver protein</fullName>
    </submittedName>
</protein>
<dbReference type="AlphaFoldDB" id="A0A563VW42"/>
<keyword evidence="1 2" id="KW-0597">Phosphoprotein</keyword>
<dbReference type="Gene3D" id="3.40.50.2300">
    <property type="match status" value="1"/>
</dbReference>
<dbReference type="GO" id="GO:0000160">
    <property type="term" value="P:phosphorelay signal transduction system"/>
    <property type="evidence" value="ECO:0007669"/>
    <property type="project" value="InterPro"/>
</dbReference>
<feature type="modified residue" description="4-aspartylphosphate" evidence="2">
    <location>
        <position position="53"/>
    </location>
</feature>
<gene>
    <name evidence="4" type="ORF">H1P_3540005</name>
</gene>
<dbReference type="OrthoDB" id="427175at2"/>
<dbReference type="InterPro" id="IPR050595">
    <property type="entry name" value="Bact_response_regulator"/>
</dbReference>
<name>A0A563VW42_9CYAN</name>
<accession>A0A563VW42</accession>
<dbReference type="Pfam" id="PF00072">
    <property type="entry name" value="Response_reg"/>
    <property type="match status" value="1"/>
</dbReference>
<dbReference type="EMBL" id="CAACVJ010000284">
    <property type="protein sequence ID" value="VEP15636.1"/>
    <property type="molecule type" value="Genomic_DNA"/>
</dbReference>
<evidence type="ECO:0000256" key="2">
    <source>
        <dbReference type="PROSITE-ProRule" id="PRU00169"/>
    </source>
</evidence>
<dbReference type="PROSITE" id="PS50110">
    <property type="entry name" value="RESPONSE_REGULATORY"/>
    <property type="match status" value="1"/>
</dbReference>
<dbReference type="RefSeq" id="WP_144874414.1">
    <property type="nucleotide sequence ID" value="NZ_LR214090.1"/>
</dbReference>
<dbReference type="SMART" id="SM00448">
    <property type="entry name" value="REC"/>
    <property type="match status" value="1"/>
</dbReference>
<proteinExistence type="predicted"/>
<evidence type="ECO:0000313" key="4">
    <source>
        <dbReference type="EMBL" id="VEP15636.1"/>
    </source>
</evidence>
<sequence length="131" mass="14899">MSSPILVVEDNDDLLVLFKLILESAGYQVETVNNGRDALKSLEEIQPQLILMDIMMPEISGLQVARNIKQKQNYQSLPILLISAINDLKDEQLQNSKAEDIIYKPFDLDDLILRVGSLISDRYNSKIMDSY</sequence>
<evidence type="ECO:0000256" key="1">
    <source>
        <dbReference type="ARBA" id="ARBA00022553"/>
    </source>
</evidence>
<feature type="domain" description="Response regulatory" evidence="3">
    <location>
        <begin position="4"/>
        <end position="119"/>
    </location>
</feature>
<dbReference type="Proteomes" id="UP000320055">
    <property type="component" value="Unassembled WGS sequence"/>
</dbReference>
<reference evidence="4 5" key="1">
    <citation type="submission" date="2019-01" db="EMBL/GenBank/DDBJ databases">
        <authorList>
            <person name="Brito A."/>
        </authorList>
    </citation>
    <scope>NUCLEOTIDE SEQUENCE [LARGE SCALE GENOMIC DNA]</scope>
    <source>
        <strain evidence="4">1</strain>
    </source>
</reference>
<evidence type="ECO:0000259" key="3">
    <source>
        <dbReference type="PROSITE" id="PS50110"/>
    </source>
</evidence>
<dbReference type="InterPro" id="IPR001789">
    <property type="entry name" value="Sig_transdc_resp-reg_receiver"/>
</dbReference>
<dbReference type="SUPFAM" id="SSF52172">
    <property type="entry name" value="CheY-like"/>
    <property type="match status" value="1"/>
</dbReference>
<evidence type="ECO:0000313" key="5">
    <source>
        <dbReference type="Proteomes" id="UP000320055"/>
    </source>
</evidence>
<dbReference type="PANTHER" id="PTHR44591:SF3">
    <property type="entry name" value="RESPONSE REGULATORY DOMAIN-CONTAINING PROTEIN"/>
    <property type="match status" value="1"/>
</dbReference>
<keyword evidence="5" id="KW-1185">Reference proteome</keyword>
<dbReference type="InterPro" id="IPR011006">
    <property type="entry name" value="CheY-like_superfamily"/>
</dbReference>
<organism evidence="4 5">
    <name type="scientific">Hyella patelloides LEGE 07179</name>
    <dbReference type="NCBI Taxonomy" id="945734"/>
    <lineage>
        <taxon>Bacteria</taxon>
        <taxon>Bacillati</taxon>
        <taxon>Cyanobacteriota</taxon>
        <taxon>Cyanophyceae</taxon>
        <taxon>Pleurocapsales</taxon>
        <taxon>Hyellaceae</taxon>
        <taxon>Hyella</taxon>
    </lineage>
</organism>
<dbReference type="PANTHER" id="PTHR44591">
    <property type="entry name" value="STRESS RESPONSE REGULATOR PROTEIN 1"/>
    <property type="match status" value="1"/>
</dbReference>